<accession>A0ABS3CEI9</accession>
<feature type="transmembrane region" description="Helical" evidence="1">
    <location>
        <begin position="7"/>
        <end position="27"/>
    </location>
</feature>
<feature type="transmembrane region" description="Helical" evidence="1">
    <location>
        <begin position="73"/>
        <end position="94"/>
    </location>
</feature>
<keyword evidence="3" id="KW-1185">Reference proteome</keyword>
<keyword evidence="1" id="KW-1133">Transmembrane helix</keyword>
<proteinExistence type="predicted"/>
<dbReference type="Proteomes" id="UP000664480">
    <property type="component" value="Unassembled WGS sequence"/>
</dbReference>
<reference evidence="2 3" key="1">
    <citation type="submission" date="2021-03" db="EMBL/GenBank/DDBJ databases">
        <title>novel species isolated from a fishpond in China.</title>
        <authorList>
            <person name="Lu H."/>
            <person name="Cai Z."/>
        </authorList>
    </citation>
    <scope>NUCLEOTIDE SEQUENCE [LARGE SCALE GENOMIC DNA]</scope>
    <source>
        <strain evidence="2 3">YJ13C</strain>
    </source>
</reference>
<evidence type="ECO:0008006" key="4">
    <source>
        <dbReference type="Google" id="ProtNLM"/>
    </source>
</evidence>
<name>A0ABS3CEI9_9BACT</name>
<sequence>MNLNTKLIFTLSAVFLGLIGIDLAFIPQETAAFFGLPEAASIFLQLTGALYFGFAMINWMVRGSTIGGIYNRPIAVGNFTHFIMGALALLKFLPQHFDQIPFLILAGIYTVFAVIFALILFTHPLQTKNGKST</sequence>
<evidence type="ECO:0000256" key="1">
    <source>
        <dbReference type="SAM" id="Phobius"/>
    </source>
</evidence>
<feature type="transmembrane region" description="Helical" evidence="1">
    <location>
        <begin position="100"/>
        <end position="121"/>
    </location>
</feature>
<evidence type="ECO:0000313" key="2">
    <source>
        <dbReference type="EMBL" id="MBN7815493.1"/>
    </source>
</evidence>
<keyword evidence="1" id="KW-0812">Transmembrane</keyword>
<feature type="transmembrane region" description="Helical" evidence="1">
    <location>
        <begin position="39"/>
        <end position="61"/>
    </location>
</feature>
<keyword evidence="1" id="KW-0472">Membrane</keyword>
<dbReference type="RefSeq" id="WP_206586158.1">
    <property type="nucleotide sequence ID" value="NZ_JAFKCU010000002.1"/>
</dbReference>
<evidence type="ECO:0000313" key="3">
    <source>
        <dbReference type="Proteomes" id="UP000664480"/>
    </source>
</evidence>
<organism evidence="2 3">
    <name type="scientific">Algoriphagus pacificus</name>
    <dbReference type="NCBI Taxonomy" id="2811234"/>
    <lineage>
        <taxon>Bacteria</taxon>
        <taxon>Pseudomonadati</taxon>
        <taxon>Bacteroidota</taxon>
        <taxon>Cytophagia</taxon>
        <taxon>Cytophagales</taxon>
        <taxon>Cyclobacteriaceae</taxon>
        <taxon>Algoriphagus</taxon>
    </lineage>
</organism>
<gene>
    <name evidence="2" type="ORF">J0A69_08645</name>
</gene>
<protein>
    <recommendedName>
        <fullName evidence="4">DUF4383 domain-containing protein</fullName>
    </recommendedName>
</protein>
<dbReference type="EMBL" id="JAFKCU010000002">
    <property type="protein sequence ID" value="MBN7815493.1"/>
    <property type="molecule type" value="Genomic_DNA"/>
</dbReference>
<comment type="caution">
    <text evidence="2">The sequence shown here is derived from an EMBL/GenBank/DDBJ whole genome shotgun (WGS) entry which is preliminary data.</text>
</comment>